<dbReference type="InterPro" id="IPR007492">
    <property type="entry name" value="LytTR_DNA-bd_dom"/>
</dbReference>
<dbReference type="SMART" id="SM00448">
    <property type="entry name" value="REC"/>
    <property type="match status" value="1"/>
</dbReference>
<organism evidence="4 6">
    <name type="scientific">Capnocytophaga catalasegens</name>
    <dbReference type="NCBI Taxonomy" id="1004260"/>
    <lineage>
        <taxon>Bacteria</taxon>
        <taxon>Pseudomonadati</taxon>
        <taxon>Bacteroidota</taxon>
        <taxon>Flavobacteriia</taxon>
        <taxon>Flavobacteriales</taxon>
        <taxon>Flavobacteriaceae</taxon>
        <taxon>Capnocytophaga</taxon>
    </lineage>
</organism>
<dbReference type="PANTHER" id="PTHR37299">
    <property type="entry name" value="TRANSCRIPTIONAL REGULATOR-RELATED"/>
    <property type="match status" value="1"/>
</dbReference>
<keyword evidence="4" id="KW-0238">DNA-binding</keyword>
<dbReference type="InterPro" id="IPR011006">
    <property type="entry name" value="CheY-like_superfamily"/>
</dbReference>
<evidence type="ECO:0000313" key="4">
    <source>
        <dbReference type="EMBL" id="GJM50513.1"/>
    </source>
</evidence>
<feature type="modified residue" description="4-aspartylphosphate" evidence="1">
    <location>
        <position position="53"/>
    </location>
</feature>
<dbReference type="SUPFAM" id="SSF52172">
    <property type="entry name" value="CheY-like"/>
    <property type="match status" value="1"/>
</dbReference>
<comment type="caution">
    <text evidence="4">The sequence shown here is derived from an EMBL/GenBank/DDBJ whole genome shotgun (WGS) entry which is preliminary data.</text>
</comment>
<dbReference type="GO" id="GO:0003677">
    <property type="term" value="F:DNA binding"/>
    <property type="evidence" value="ECO:0007669"/>
    <property type="project" value="UniProtKB-KW"/>
</dbReference>
<evidence type="ECO:0000313" key="5">
    <source>
        <dbReference type="EMBL" id="GJM52117.1"/>
    </source>
</evidence>
<dbReference type="Proteomes" id="UP001208692">
    <property type="component" value="Unassembled WGS sequence"/>
</dbReference>
<gene>
    <name evidence="4" type="ORF">RCZ15_14860</name>
    <name evidence="5" type="ORF">RCZ16_04350</name>
</gene>
<dbReference type="InterPro" id="IPR046947">
    <property type="entry name" value="LytR-like"/>
</dbReference>
<accession>A0AAV5AY16</accession>
<dbReference type="Pfam" id="PF00072">
    <property type="entry name" value="Response_reg"/>
    <property type="match status" value="1"/>
</dbReference>
<dbReference type="Gene3D" id="3.40.50.2300">
    <property type="match status" value="1"/>
</dbReference>
<dbReference type="GO" id="GO:0000156">
    <property type="term" value="F:phosphorelay response regulator activity"/>
    <property type="evidence" value="ECO:0007669"/>
    <property type="project" value="InterPro"/>
</dbReference>
<dbReference type="AlphaFoldDB" id="A0AAV5AY16"/>
<feature type="domain" description="HTH LytTR-type" evidence="3">
    <location>
        <begin position="152"/>
        <end position="233"/>
    </location>
</feature>
<name>A0AAV5AY16_9FLAO</name>
<evidence type="ECO:0000313" key="7">
    <source>
        <dbReference type="Proteomes" id="UP001208692"/>
    </source>
</evidence>
<dbReference type="PROSITE" id="PS50110">
    <property type="entry name" value="RESPONSE_REGULATORY"/>
    <property type="match status" value="1"/>
</dbReference>
<dbReference type="Proteomes" id="UP001207736">
    <property type="component" value="Unassembled WGS sequence"/>
</dbReference>
<dbReference type="Gene3D" id="2.40.50.1020">
    <property type="entry name" value="LytTr DNA-binding domain"/>
    <property type="match status" value="1"/>
</dbReference>
<dbReference type="EMBL" id="BQKA01000028">
    <property type="protein sequence ID" value="GJM50513.1"/>
    <property type="molecule type" value="Genomic_DNA"/>
</dbReference>
<dbReference type="EMBL" id="BQKB01000009">
    <property type="protein sequence ID" value="GJM52117.1"/>
    <property type="molecule type" value="Genomic_DNA"/>
</dbReference>
<dbReference type="RefSeq" id="WP_264846368.1">
    <property type="nucleotide sequence ID" value="NZ_BPMA01000021.1"/>
</dbReference>
<reference evidence="4 7" key="1">
    <citation type="submission" date="2021-11" db="EMBL/GenBank/DDBJ databases">
        <title>Draft genome sequence of Capnocytophaga sp. strain KC07075 isolated from cat oral cavity.</title>
        <authorList>
            <person name="Suzuki M."/>
            <person name="Imaoka K."/>
            <person name="Kimura M."/>
            <person name="Morikawa S."/>
            <person name="Maeda K."/>
        </authorList>
    </citation>
    <scope>NUCLEOTIDE SEQUENCE</scope>
    <source>
        <strain evidence="4">KC07075</strain>
        <strain evidence="5 7">KC07079</strain>
    </source>
</reference>
<proteinExistence type="predicted"/>
<dbReference type="PANTHER" id="PTHR37299:SF1">
    <property type="entry name" value="STAGE 0 SPORULATION PROTEIN A HOMOLOG"/>
    <property type="match status" value="1"/>
</dbReference>
<keyword evidence="7" id="KW-1185">Reference proteome</keyword>
<dbReference type="SMART" id="SM00850">
    <property type="entry name" value="LytTR"/>
    <property type="match status" value="1"/>
</dbReference>
<evidence type="ECO:0000256" key="1">
    <source>
        <dbReference type="PROSITE-ProRule" id="PRU00169"/>
    </source>
</evidence>
<evidence type="ECO:0000313" key="6">
    <source>
        <dbReference type="Proteomes" id="UP001207736"/>
    </source>
</evidence>
<dbReference type="PROSITE" id="PS50930">
    <property type="entry name" value="HTH_LYTTR"/>
    <property type="match status" value="1"/>
</dbReference>
<sequence length="245" mass="28741">MKVYILEDEIKILKYIISLVETSPYLQIIGYSSQIEKAQYEIPILKPELILSDIQLSDGSSFSLFEKIDISDSQIIFITAYNQFAIDALNLGAFAYLLKPIDEELFNKTIERCFHKQEQHKFDKNRFELMSNYSTKQTINKIALKSFDYTQIISISAIIYCHSDKGYTTFYLENNTNIVVCKVLKEYETLLPKDIFIRCHQSYLVNVNYISKYYKDGNLELTNKKLIPVSERRKEFVLDFLNHLI</sequence>
<feature type="domain" description="Response regulatory" evidence="2">
    <location>
        <begin position="2"/>
        <end position="114"/>
    </location>
</feature>
<protein>
    <submittedName>
        <fullName evidence="4">DNA-binding response regulator</fullName>
    </submittedName>
</protein>
<dbReference type="Pfam" id="PF04397">
    <property type="entry name" value="LytTR"/>
    <property type="match status" value="1"/>
</dbReference>
<keyword evidence="1" id="KW-0597">Phosphoprotein</keyword>
<evidence type="ECO:0000259" key="2">
    <source>
        <dbReference type="PROSITE" id="PS50110"/>
    </source>
</evidence>
<evidence type="ECO:0000259" key="3">
    <source>
        <dbReference type="PROSITE" id="PS50930"/>
    </source>
</evidence>
<dbReference type="InterPro" id="IPR001789">
    <property type="entry name" value="Sig_transdc_resp-reg_receiver"/>
</dbReference>